<name>A0A6J4JXD8_9PROT</name>
<reference evidence="2" key="1">
    <citation type="submission" date="2020-02" db="EMBL/GenBank/DDBJ databases">
        <authorList>
            <person name="Meier V. D."/>
        </authorList>
    </citation>
    <scope>NUCLEOTIDE SEQUENCE</scope>
    <source>
        <strain evidence="2">AVDCRST_MAG08</strain>
    </source>
</reference>
<feature type="region of interest" description="Disordered" evidence="1">
    <location>
        <begin position="18"/>
        <end position="38"/>
    </location>
</feature>
<protein>
    <submittedName>
        <fullName evidence="2">Uncharacterized protein</fullName>
    </submittedName>
</protein>
<accession>A0A6J4JXD8</accession>
<dbReference type="AlphaFoldDB" id="A0A6J4JXD8"/>
<dbReference type="EMBL" id="CADCTG010000364">
    <property type="protein sequence ID" value="CAA9290022.1"/>
    <property type="molecule type" value="Genomic_DNA"/>
</dbReference>
<evidence type="ECO:0000313" key="2">
    <source>
        <dbReference type="EMBL" id="CAA9290022.1"/>
    </source>
</evidence>
<organism evidence="2">
    <name type="scientific">uncultured Acetobacteraceae bacterium</name>
    <dbReference type="NCBI Taxonomy" id="169975"/>
    <lineage>
        <taxon>Bacteria</taxon>
        <taxon>Pseudomonadati</taxon>
        <taxon>Pseudomonadota</taxon>
        <taxon>Alphaproteobacteria</taxon>
        <taxon>Acetobacterales</taxon>
        <taxon>Acetobacteraceae</taxon>
        <taxon>environmental samples</taxon>
    </lineage>
</organism>
<proteinExistence type="predicted"/>
<gene>
    <name evidence="2" type="ORF">AVDCRST_MAG08-4533</name>
</gene>
<feature type="non-terminal residue" evidence="2">
    <location>
        <position position="1"/>
    </location>
</feature>
<sequence length="38" mass="3680">AAGVAAVALETDGSFNVVRDAPPEAGTPTLKGVVGREG</sequence>
<evidence type="ECO:0000256" key="1">
    <source>
        <dbReference type="SAM" id="MobiDB-lite"/>
    </source>
</evidence>